<dbReference type="Proteomes" id="UP001148838">
    <property type="component" value="Unassembled WGS sequence"/>
</dbReference>
<keyword evidence="2" id="KW-1185">Reference proteome</keyword>
<accession>A0ABQ8TLX2</accession>
<sequence>MSELKKTSSYEESFLLLGRGRIELATEGTKLQVNKRNKIVKQNRFVIERLIEVVCFLGKQEHEDKSSDNKGNYLELLLEIPSRQEQFIHDHL</sequence>
<dbReference type="EMBL" id="JAJSOF020000005">
    <property type="protein sequence ID" value="KAJ4447656.1"/>
    <property type="molecule type" value="Genomic_DNA"/>
</dbReference>
<comment type="caution">
    <text evidence="1">The sequence shown here is derived from an EMBL/GenBank/DDBJ whole genome shotgun (WGS) entry which is preliminary data.</text>
</comment>
<evidence type="ECO:0000313" key="2">
    <source>
        <dbReference type="Proteomes" id="UP001148838"/>
    </source>
</evidence>
<proteinExistence type="predicted"/>
<protein>
    <submittedName>
        <fullName evidence="1">Uncharacterized protein</fullName>
    </submittedName>
</protein>
<name>A0ABQ8TLX2_PERAM</name>
<evidence type="ECO:0000313" key="1">
    <source>
        <dbReference type="EMBL" id="KAJ4447656.1"/>
    </source>
</evidence>
<organism evidence="1 2">
    <name type="scientific">Periplaneta americana</name>
    <name type="common">American cockroach</name>
    <name type="synonym">Blatta americana</name>
    <dbReference type="NCBI Taxonomy" id="6978"/>
    <lineage>
        <taxon>Eukaryota</taxon>
        <taxon>Metazoa</taxon>
        <taxon>Ecdysozoa</taxon>
        <taxon>Arthropoda</taxon>
        <taxon>Hexapoda</taxon>
        <taxon>Insecta</taxon>
        <taxon>Pterygota</taxon>
        <taxon>Neoptera</taxon>
        <taxon>Polyneoptera</taxon>
        <taxon>Dictyoptera</taxon>
        <taxon>Blattodea</taxon>
        <taxon>Blattoidea</taxon>
        <taxon>Blattidae</taxon>
        <taxon>Blattinae</taxon>
        <taxon>Periplaneta</taxon>
    </lineage>
</organism>
<gene>
    <name evidence="1" type="ORF">ANN_09663</name>
</gene>
<reference evidence="1 2" key="1">
    <citation type="journal article" date="2022" name="Allergy">
        <title>Genome assembly and annotation of Periplaneta americana reveal a comprehensive cockroach allergen profile.</title>
        <authorList>
            <person name="Wang L."/>
            <person name="Xiong Q."/>
            <person name="Saelim N."/>
            <person name="Wang L."/>
            <person name="Nong W."/>
            <person name="Wan A.T."/>
            <person name="Shi M."/>
            <person name="Liu X."/>
            <person name="Cao Q."/>
            <person name="Hui J.H.L."/>
            <person name="Sookrung N."/>
            <person name="Leung T.F."/>
            <person name="Tungtrongchitr A."/>
            <person name="Tsui S.K.W."/>
        </authorList>
    </citation>
    <scope>NUCLEOTIDE SEQUENCE [LARGE SCALE GENOMIC DNA]</scope>
    <source>
        <strain evidence="1">PWHHKU_190912</strain>
    </source>
</reference>